<keyword evidence="3" id="KW-1185">Reference proteome</keyword>
<dbReference type="EMBL" id="JAUEPU010000111">
    <property type="protein sequence ID" value="KAK0477213.1"/>
    <property type="molecule type" value="Genomic_DNA"/>
</dbReference>
<comment type="caution">
    <text evidence="2">The sequence shown here is derived from an EMBL/GenBank/DDBJ whole genome shotgun (WGS) entry which is preliminary data.</text>
</comment>
<organism evidence="2 3">
    <name type="scientific">Armillaria luteobubalina</name>
    <dbReference type="NCBI Taxonomy" id="153913"/>
    <lineage>
        <taxon>Eukaryota</taxon>
        <taxon>Fungi</taxon>
        <taxon>Dikarya</taxon>
        <taxon>Basidiomycota</taxon>
        <taxon>Agaricomycotina</taxon>
        <taxon>Agaricomycetes</taxon>
        <taxon>Agaricomycetidae</taxon>
        <taxon>Agaricales</taxon>
        <taxon>Marasmiineae</taxon>
        <taxon>Physalacriaceae</taxon>
        <taxon>Armillaria</taxon>
    </lineage>
</organism>
<sequence>MRVELARLLLALGRALFMVIPILCWVPAQGFTLAFRHSSMSAIDIRSTRKITLRNRLSMVVQPSNIGNVPLRRPAKQSELLADNGSQSQTVRRRRRKTRDKLGDCQIRFS</sequence>
<evidence type="ECO:0000256" key="1">
    <source>
        <dbReference type="SAM" id="MobiDB-lite"/>
    </source>
</evidence>
<dbReference type="AlphaFoldDB" id="A0AA39P436"/>
<name>A0AA39P436_9AGAR</name>
<feature type="region of interest" description="Disordered" evidence="1">
    <location>
        <begin position="73"/>
        <end position="110"/>
    </location>
</feature>
<proteinExistence type="predicted"/>
<reference evidence="2" key="1">
    <citation type="submission" date="2023-06" db="EMBL/GenBank/DDBJ databases">
        <authorList>
            <consortium name="Lawrence Berkeley National Laboratory"/>
            <person name="Ahrendt S."/>
            <person name="Sahu N."/>
            <person name="Indic B."/>
            <person name="Wong-Bajracharya J."/>
            <person name="Merenyi Z."/>
            <person name="Ke H.-M."/>
            <person name="Monk M."/>
            <person name="Kocsube S."/>
            <person name="Drula E."/>
            <person name="Lipzen A."/>
            <person name="Balint B."/>
            <person name="Henrissat B."/>
            <person name="Andreopoulos B."/>
            <person name="Martin F.M."/>
            <person name="Harder C.B."/>
            <person name="Rigling D."/>
            <person name="Ford K.L."/>
            <person name="Foster G.D."/>
            <person name="Pangilinan J."/>
            <person name="Papanicolaou A."/>
            <person name="Barry K."/>
            <person name="LaButti K."/>
            <person name="Viragh M."/>
            <person name="Koriabine M."/>
            <person name="Yan M."/>
            <person name="Riley R."/>
            <person name="Champramary S."/>
            <person name="Plett K.L."/>
            <person name="Tsai I.J."/>
            <person name="Slot J."/>
            <person name="Sipos G."/>
            <person name="Plett J."/>
            <person name="Nagy L.G."/>
            <person name="Grigoriev I.V."/>
        </authorList>
    </citation>
    <scope>NUCLEOTIDE SEQUENCE</scope>
    <source>
        <strain evidence="2">HWK02</strain>
    </source>
</reference>
<gene>
    <name evidence="2" type="ORF">EDD18DRAFT_99399</name>
</gene>
<evidence type="ECO:0000313" key="2">
    <source>
        <dbReference type="EMBL" id="KAK0477213.1"/>
    </source>
</evidence>
<protein>
    <submittedName>
        <fullName evidence="2">Uncharacterized protein</fullName>
    </submittedName>
</protein>
<dbReference type="Proteomes" id="UP001175228">
    <property type="component" value="Unassembled WGS sequence"/>
</dbReference>
<accession>A0AA39P436</accession>
<evidence type="ECO:0000313" key="3">
    <source>
        <dbReference type="Proteomes" id="UP001175228"/>
    </source>
</evidence>